<reference evidence="2 4" key="2">
    <citation type="submission" date="2016-10" db="EMBL/GenBank/DDBJ databases">
        <authorList>
            <person name="Varghese N."/>
            <person name="Submissions S."/>
        </authorList>
    </citation>
    <scope>NUCLEOTIDE SEQUENCE [LARGE SCALE GENOMIC DNA]</scope>
    <source>
        <strain evidence="2 4">CGMCC 1.7071</strain>
    </source>
</reference>
<protein>
    <submittedName>
        <fullName evidence="1">Uncharacterized protein</fullName>
    </submittedName>
</protein>
<proteinExistence type="predicted"/>
<evidence type="ECO:0000313" key="4">
    <source>
        <dbReference type="Proteomes" id="UP000198939"/>
    </source>
</evidence>
<reference evidence="3" key="1">
    <citation type="submission" date="2016-10" db="EMBL/GenBank/DDBJ databases">
        <authorList>
            <person name="Wibberg D."/>
        </authorList>
    </citation>
    <scope>NUCLEOTIDE SEQUENCE [LARGE SCALE GENOMIC DNA]</scope>
</reference>
<keyword evidence="4" id="KW-1185">Reference proteome</keyword>
<sequence>MGCRNLSLERYALLWGVETPVSNGWAYLKGSLLDLQRRGACGVCPGSRELKATGLWIHGFELPAAGGQ</sequence>
<dbReference type="Proteomes" id="UP000183063">
    <property type="component" value="Unassembled WGS sequence"/>
</dbReference>
<evidence type="ECO:0000313" key="1">
    <source>
        <dbReference type="EMBL" id="SEI14857.1"/>
    </source>
</evidence>
<dbReference type="Proteomes" id="UP000198939">
    <property type="component" value="Unassembled WGS sequence"/>
</dbReference>
<gene>
    <name evidence="1" type="ORF">RTCCBAU85039_5156</name>
    <name evidence="2" type="ORF">SAMN05216228_102855</name>
</gene>
<dbReference type="AlphaFoldDB" id="A0A1H8TDJ5"/>
<evidence type="ECO:0000313" key="2">
    <source>
        <dbReference type="EMBL" id="SEO88982.1"/>
    </source>
</evidence>
<name>A0A1H8TDJ5_9HYPH</name>
<evidence type="ECO:0000313" key="3">
    <source>
        <dbReference type="Proteomes" id="UP000183063"/>
    </source>
</evidence>
<organism evidence="1 3">
    <name type="scientific">Rhizobium tibeticum</name>
    <dbReference type="NCBI Taxonomy" id="501024"/>
    <lineage>
        <taxon>Bacteria</taxon>
        <taxon>Pseudomonadati</taxon>
        <taxon>Pseudomonadota</taxon>
        <taxon>Alphaproteobacteria</taxon>
        <taxon>Hyphomicrobiales</taxon>
        <taxon>Rhizobiaceae</taxon>
        <taxon>Rhizobium/Agrobacterium group</taxon>
        <taxon>Rhizobium</taxon>
    </lineage>
</organism>
<dbReference type="EMBL" id="FOCV01000028">
    <property type="protein sequence ID" value="SEO88982.1"/>
    <property type="molecule type" value="Genomic_DNA"/>
</dbReference>
<reference evidence="1" key="3">
    <citation type="submission" date="2016-10" db="EMBL/GenBank/DDBJ databases">
        <authorList>
            <person name="de Groot N.N."/>
        </authorList>
    </citation>
    <scope>NUCLEOTIDE SEQUENCE [LARGE SCALE GENOMIC DNA]</scope>
    <source>
        <strain evidence="1">CCBAU85039</strain>
    </source>
</reference>
<accession>A0A1H8TDJ5</accession>
<dbReference type="EMBL" id="FNXB01000037">
    <property type="protein sequence ID" value="SEI14857.1"/>
    <property type="molecule type" value="Genomic_DNA"/>
</dbReference>